<protein>
    <submittedName>
        <fullName evidence="10">DUF320 domain-containing protein</fullName>
    </submittedName>
</protein>
<dbReference type="Proteomes" id="UP001108029">
    <property type="component" value="Unassembled WGS sequence"/>
</dbReference>
<dbReference type="EMBL" id="JAJSBI010000017">
    <property type="protein sequence ID" value="MCD9877707.1"/>
    <property type="molecule type" value="Genomic_DNA"/>
</dbReference>
<feature type="region of interest" description="Disordered" evidence="8">
    <location>
        <begin position="54"/>
        <end position="183"/>
    </location>
</feature>
<keyword evidence="6 7" id="KW-0034">Amyloid</keyword>
<comment type="caution">
    <text evidence="10">The sequence shown here is derived from an EMBL/GenBank/DDBJ whole genome shotgun (WGS) entry which is preliminary data.</text>
</comment>
<organism evidence="10 11">
    <name type="scientific">Streptomyces guryensis</name>
    <dbReference type="NCBI Taxonomy" id="2886947"/>
    <lineage>
        <taxon>Bacteria</taxon>
        <taxon>Bacillati</taxon>
        <taxon>Actinomycetota</taxon>
        <taxon>Actinomycetes</taxon>
        <taxon>Kitasatosporales</taxon>
        <taxon>Streptomycetaceae</taxon>
        <taxon>Streptomyces</taxon>
    </lineage>
</organism>
<evidence type="ECO:0000256" key="1">
    <source>
        <dbReference type="ARBA" id="ARBA00004191"/>
    </source>
</evidence>
<feature type="domain" description="Chaplin" evidence="9">
    <location>
        <begin position="20"/>
        <end position="60"/>
    </location>
</feature>
<evidence type="ECO:0000259" key="9">
    <source>
        <dbReference type="PROSITE" id="PS51884"/>
    </source>
</evidence>
<proteinExistence type="predicted"/>
<dbReference type="AlphaFoldDB" id="A0A9Q3ZAK3"/>
<dbReference type="GO" id="GO:0007155">
    <property type="term" value="P:cell adhesion"/>
    <property type="evidence" value="ECO:0007669"/>
    <property type="project" value="UniProtKB-KW"/>
</dbReference>
<evidence type="ECO:0000256" key="5">
    <source>
        <dbReference type="ARBA" id="ARBA00022889"/>
    </source>
</evidence>
<feature type="domain" description="Chaplin" evidence="9">
    <location>
        <begin position="81"/>
        <end position="121"/>
    </location>
</feature>
<dbReference type="RefSeq" id="WP_232651894.1">
    <property type="nucleotide sequence ID" value="NZ_JAJSBI010000017.1"/>
</dbReference>
<evidence type="ECO:0000313" key="11">
    <source>
        <dbReference type="Proteomes" id="UP001108029"/>
    </source>
</evidence>
<reference evidence="10" key="1">
    <citation type="submission" date="2021-12" db="EMBL/GenBank/DDBJ databases">
        <authorList>
            <person name="Lee J.-H."/>
            <person name="Kim S.-B."/>
        </authorList>
    </citation>
    <scope>NUCLEOTIDE SEQUENCE</scope>
    <source>
        <strain evidence="10">NR30</strain>
    </source>
</reference>
<keyword evidence="5" id="KW-0130">Cell adhesion</keyword>
<accession>A0A9Q3ZAK3</accession>
<keyword evidence="2" id="KW-0134">Cell wall</keyword>
<evidence type="ECO:0000313" key="10">
    <source>
        <dbReference type="EMBL" id="MCD9877707.1"/>
    </source>
</evidence>
<evidence type="ECO:0000256" key="8">
    <source>
        <dbReference type="SAM" id="MobiDB-lite"/>
    </source>
</evidence>
<dbReference type="Pfam" id="PF03777">
    <property type="entry name" value="ChpA-C"/>
    <property type="match status" value="2"/>
</dbReference>
<keyword evidence="4" id="KW-0732">Signal</keyword>
<keyword evidence="11" id="KW-1185">Reference proteome</keyword>
<name>A0A9Q3ZAK3_9ACTN</name>
<evidence type="ECO:0000256" key="2">
    <source>
        <dbReference type="ARBA" id="ARBA00022512"/>
    </source>
</evidence>
<dbReference type="PROSITE" id="PS51884">
    <property type="entry name" value="CHAPLIN"/>
    <property type="match status" value="2"/>
</dbReference>
<keyword evidence="3" id="KW-0964">Secreted</keyword>
<gene>
    <name evidence="10" type="ORF">LJ657_29605</name>
</gene>
<evidence type="ECO:0000256" key="7">
    <source>
        <dbReference type="PROSITE-ProRule" id="PRU01232"/>
    </source>
</evidence>
<dbReference type="InterPro" id="IPR005528">
    <property type="entry name" value="ChpA-H"/>
</dbReference>
<comment type="subcellular location">
    <subcellularLocation>
        <location evidence="1">Secreted</location>
        <location evidence="1">Cell wall</location>
    </subcellularLocation>
</comment>
<evidence type="ECO:0000256" key="4">
    <source>
        <dbReference type="ARBA" id="ARBA00022729"/>
    </source>
</evidence>
<evidence type="ECO:0000256" key="6">
    <source>
        <dbReference type="ARBA" id="ARBA00023087"/>
    </source>
</evidence>
<sequence>MALTVPAYAVAGADGATAGSPGVTSGNTAQLPAHVPANVCGTTTNVAGVLNPAAGSSCSNKSAVGKRSADDGAAHGSSEDSPGVLSGDAAQLPVHLPVNADGNTGNVAGADDAATDDESTNNSGAHACSCSDPEPTVPSEAPPQPVTVPAKVHPKPVTAPPKAHTRSVPVQHAAPRKAPAALAHTGTDQTLPAALASAVLVLGGAAIRRRFRPGPGR</sequence>
<evidence type="ECO:0000256" key="3">
    <source>
        <dbReference type="ARBA" id="ARBA00022525"/>
    </source>
</evidence>